<dbReference type="AlphaFoldDB" id="S0FEM2"/>
<evidence type="ECO:0000313" key="2">
    <source>
        <dbReference type="Proteomes" id="UP000014073"/>
    </source>
</evidence>
<sequence>MPTSRWRKATKLPELVPAKYHLNLKNFSNSSEKSHLKHRNNFHSGSDSRKMANFTCTISKKPLRFTAERLH</sequence>
<dbReference type="Proteomes" id="UP000014073">
    <property type="component" value="Unassembled WGS sequence"/>
</dbReference>
<proteinExistence type="predicted"/>
<accession>S0FEM2</accession>
<reference evidence="1 2" key="1">
    <citation type="submission" date="2008-12" db="EMBL/GenBank/DDBJ databases">
        <authorList>
            <person name="Fulton L."/>
            <person name="Clifton S."/>
            <person name="Fulton B."/>
            <person name="Xu J."/>
            <person name="Minx P."/>
            <person name="Pepin K.H."/>
            <person name="Johnson M."/>
            <person name="Bhonagiri V."/>
            <person name="Nash W.E."/>
            <person name="Mardis E.R."/>
            <person name="Wilson R.K."/>
        </authorList>
    </citation>
    <scope>NUCLEOTIDE SEQUENCE [LARGE SCALE GENOMIC DNA]</scope>
    <source>
        <strain evidence="1 2">DSM 18228</strain>
    </source>
</reference>
<dbReference type="EMBL" id="ACBW01000215">
    <property type="protein sequence ID" value="EEF77896.1"/>
    <property type="molecule type" value="Genomic_DNA"/>
</dbReference>
<comment type="caution">
    <text evidence="1">The sequence shown here is derived from an EMBL/GenBank/DDBJ whole genome shotgun (WGS) entry which is preliminary data.</text>
</comment>
<keyword evidence="2" id="KW-1185">Reference proteome</keyword>
<dbReference type="HOGENOM" id="CLU_2731515_0_0_10"/>
<protein>
    <submittedName>
        <fullName evidence="1">Uncharacterized protein</fullName>
    </submittedName>
</protein>
<organism evidence="1 2">
    <name type="scientific">Phocaeicola coprophilus DSM 18228 = JCM 13818</name>
    <dbReference type="NCBI Taxonomy" id="547042"/>
    <lineage>
        <taxon>Bacteria</taxon>
        <taxon>Pseudomonadati</taxon>
        <taxon>Bacteroidota</taxon>
        <taxon>Bacteroidia</taxon>
        <taxon>Bacteroidales</taxon>
        <taxon>Bacteroidaceae</taxon>
        <taxon>Phocaeicola</taxon>
    </lineage>
</organism>
<gene>
    <name evidence="1" type="ORF">BACCOPRO_03419</name>
</gene>
<name>S0FEM2_9BACT</name>
<evidence type="ECO:0000313" key="1">
    <source>
        <dbReference type="EMBL" id="EEF77896.1"/>
    </source>
</evidence>